<feature type="domain" description="Helix-turn-helix conjugative transposon-like" evidence="1">
    <location>
        <begin position="6"/>
        <end position="38"/>
    </location>
</feature>
<name>A0A495XJ26_9PSEU</name>
<dbReference type="EMBL" id="RBXR01000001">
    <property type="protein sequence ID" value="RKT74380.1"/>
    <property type="molecule type" value="Genomic_DNA"/>
</dbReference>
<protein>
    <submittedName>
        <fullName evidence="2">Helix-turn-helix protein</fullName>
    </submittedName>
</protein>
<evidence type="ECO:0000259" key="1">
    <source>
        <dbReference type="Pfam" id="PF12645"/>
    </source>
</evidence>
<dbReference type="InterPro" id="IPR013325">
    <property type="entry name" value="RNA_pol_sigma_r2"/>
</dbReference>
<sequence>MDVQEHVLSRAVEGDRRAVEQVLAAVRPLVSRYCSGRLPRWDAAEVVDVVEETLIGVLTALPSVRAQDQVVNLSKSITHD</sequence>
<dbReference type="InterPro" id="IPR024760">
    <property type="entry name" value="HTH_dom_conjug_TS-like"/>
</dbReference>
<comment type="caution">
    <text evidence="2">The sequence shown here is derived from an EMBL/GenBank/DDBJ whole genome shotgun (WGS) entry which is preliminary data.</text>
</comment>
<dbReference type="Proteomes" id="UP000272729">
    <property type="component" value="Unassembled WGS sequence"/>
</dbReference>
<accession>A0A495XJ26</accession>
<dbReference type="GO" id="GO:0003700">
    <property type="term" value="F:DNA-binding transcription factor activity"/>
    <property type="evidence" value="ECO:0007669"/>
    <property type="project" value="InterPro"/>
</dbReference>
<keyword evidence="3" id="KW-1185">Reference proteome</keyword>
<dbReference type="GO" id="GO:0006352">
    <property type="term" value="P:DNA-templated transcription initiation"/>
    <property type="evidence" value="ECO:0007669"/>
    <property type="project" value="InterPro"/>
</dbReference>
<dbReference type="AlphaFoldDB" id="A0A495XJ26"/>
<gene>
    <name evidence="2" type="ORF">DFJ66_7725</name>
</gene>
<dbReference type="Gene3D" id="1.10.1740.10">
    <property type="match status" value="1"/>
</dbReference>
<reference evidence="2 3" key="1">
    <citation type="submission" date="2018-10" db="EMBL/GenBank/DDBJ databases">
        <title>Sequencing the genomes of 1000 actinobacteria strains.</title>
        <authorList>
            <person name="Klenk H.-P."/>
        </authorList>
    </citation>
    <scope>NUCLEOTIDE SEQUENCE [LARGE SCALE GENOMIC DNA]</scope>
    <source>
        <strain evidence="2 3">DSM 43911</strain>
    </source>
</reference>
<dbReference type="SUPFAM" id="SSF88946">
    <property type="entry name" value="Sigma2 domain of RNA polymerase sigma factors"/>
    <property type="match status" value="1"/>
</dbReference>
<dbReference type="Pfam" id="PF12645">
    <property type="entry name" value="HTH_16"/>
    <property type="match status" value="1"/>
</dbReference>
<evidence type="ECO:0000313" key="2">
    <source>
        <dbReference type="EMBL" id="RKT74380.1"/>
    </source>
</evidence>
<organism evidence="2 3">
    <name type="scientific">Saccharothrix variisporea</name>
    <dbReference type="NCBI Taxonomy" id="543527"/>
    <lineage>
        <taxon>Bacteria</taxon>
        <taxon>Bacillati</taxon>
        <taxon>Actinomycetota</taxon>
        <taxon>Actinomycetes</taxon>
        <taxon>Pseudonocardiales</taxon>
        <taxon>Pseudonocardiaceae</taxon>
        <taxon>Saccharothrix</taxon>
    </lineage>
</organism>
<proteinExistence type="predicted"/>
<evidence type="ECO:0000313" key="3">
    <source>
        <dbReference type="Proteomes" id="UP000272729"/>
    </source>
</evidence>
<dbReference type="RefSeq" id="WP_170199940.1">
    <property type="nucleotide sequence ID" value="NZ_JBIUBA010000003.1"/>
</dbReference>